<dbReference type="Proteomes" id="UP000324800">
    <property type="component" value="Unassembled WGS sequence"/>
</dbReference>
<comment type="caution">
    <text evidence="2">The sequence shown here is derived from an EMBL/GenBank/DDBJ whole genome shotgun (WGS) entry which is preliminary data.</text>
</comment>
<feature type="compositionally biased region" description="Basic and acidic residues" evidence="1">
    <location>
        <begin position="372"/>
        <end position="388"/>
    </location>
</feature>
<feature type="region of interest" description="Disordered" evidence="1">
    <location>
        <begin position="137"/>
        <end position="159"/>
    </location>
</feature>
<feature type="region of interest" description="Disordered" evidence="1">
    <location>
        <begin position="334"/>
        <end position="388"/>
    </location>
</feature>
<protein>
    <submittedName>
        <fullName evidence="2">Uncharacterized protein</fullName>
    </submittedName>
</protein>
<feature type="region of interest" description="Disordered" evidence="1">
    <location>
        <begin position="195"/>
        <end position="240"/>
    </location>
</feature>
<gene>
    <name evidence="2" type="ORF">EZS28_005378</name>
</gene>
<evidence type="ECO:0000313" key="2">
    <source>
        <dbReference type="EMBL" id="KAA6399091.1"/>
    </source>
</evidence>
<reference evidence="2 3" key="1">
    <citation type="submission" date="2019-03" db="EMBL/GenBank/DDBJ databases">
        <title>Single cell metagenomics reveals metabolic interactions within the superorganism composed of flagellate Streblomastix strix and complex community of Bacteroidetes bacteria on its surface.</title>
        <authorList>
            <person name="Treitli S.C."/>
            <person name="Kolisko M."/>
            <person name="Husnik F."/>
            <person name="Keeling P."/>
            <person name="Hampl V."/>
        </authorList>
    </citation>
    <scope>NUCLEOTIDE SEQUENCE [LARGE SCALE GENOMIC DNA]</scope>
    <source>
        <strain evidence="2">ST1C</strain>
    </source>
</reference>
<name>A0A5J4WVU9_9EUKA</name>
<feature type="compositionally biased region" description="Basic and acidic residues" evidence="1">
    <location>
        <begin position="269"/>
        <end position="283"/>
    </location>
</feature>
<feature type="region of interest" description="Disordered" evidence="1">
    <location>
        <begin position="269"/>
        <end position="314"/>
    </location>
</feature>
<proteinExistence type="predicted"/>
<feature type="compositionally biased region" description="Basic residues" evidence="1">
    <location>
        <begin position="202"/>
        <end position="211"/>
    </location>
</feature>
<sequence>MDRVAQNDIPWIDPAVTNYESVLDGNLVKLENNPNQPDNNTFVPKLSLGFALASIGLNNLSGGESGIGSTTQNETNEQNNQNTQEQAALGDSIRSDFPGQFNFRLKLPVLGLNEEENEKINNDDEIRQKEIQQSIEERELDKEKEAQQERERLANGGNVMTDQTNSILVTAEAFNEMQRDIDNLQFKLDEKSRGRPVGIKLKEKKSTRRRRSREEEQQDDTNQQEQGSNSIGRDDTEDEISFGKDVNVLLDGEGLGLWSEQDRIKQLQIKQKEKRKEKQKDNEQLDQETDQSFSSPSSISSQDSSSQSLEEKEKEKIKLRQRKVLYTQFPTQSETTALDSSGEVILNELNESKDNKELEEKKEEQEEENNDDKEGDKQLNSEKKERKKDIERLPLWKQAIIQKQKYNEDTIQPVVPIAVHREILCEVEEEFQMKHKAMERRLQHMTDKSEHLLHLLQSADTTSKRLSEFIQQKNQELQEAVFLRSQVEERYRV</sequence>
<feature type="compositionally biased region" description="Low complexity" evidence="1">
    <location>
        <begin position="291"/>
        <end position="308"/>
    </location>
</feature>
<organism evidence="2 3">
    <name type="scientific">Streblomastix strix</name>
    <dbReference type="NCBI Taxonomy" id="222440"/>
    <lineage>
        <taxon>Eukaryota</taxon>
        <taxon>Metamonada</taxon>
        <taxon>Preaxostyla</taxon>
        <taxon>Oxymonadida</taxon>
        <taxon>Streblomastigidae</taxon>
        <taxon>Streblomastix</taxon>
    </lineage>
</organism>
<dbReference type="EMBL" id="SNRW01000822">
    <property type="protein sequence ID" value="KAA6399091.1"/>
    <property type="molecule type" value="Genomic_DNA"/>
</dbReference>
<evidence type="ECO:0000256" key="1">
    <source>
        <dbReference type="SAM" id="MobiDB-lite"/>
    </source>
</evidence>
<feature type="compositionally biased region" description="Basic and acidic residues" evidence="1">
    <location>
        <begin position="137"/>
        <end position="153"/>
    </location>
</feature>
<feature type="compositionally biased region" description="Basic and acidic residues" evidence="1">
    <location>
        <begin position="350"/>
        <end position="364"/>
    </location>
</feature>
<evidence type="ECO:0000313" key="3">
    <source>
        <dbReference type="Proteomes" id="UP000324800"/>
    </source>
</evidence>
<feature type="region of interest" description="Disordered" evidence="1">
    <location>
        <begin position="64"/>
        <end position="85"/>
    </location>
</feature>
<feature type="compositionally biased region" description="Low complexity" evidence="1">
    <location>
        <begin position="70"/>
        <end position="85"/>
    </location>
</feature>
<dbReference type="AlphaFoldDB" id="A0A5J4WVU9"/>
<accession>A0A5J4WVU9</accession>